<name>A0A6A5V1P8_9PLEO</name>
<keyword evidence="4" id="KW-1185">Reference proteome</keyword>
<sequence length="768" mass="87186">MGKDDSLSKGSKYTMGAFLQLEAPDPATPRTHPPESLLSRENAKPRGKKETPSPGRITQSSEYANEWPTPAEVRARHFKGLCLECQMIFATWGPPNGGYNIRHHERRDAHHSFRDLEYCWCPLCKMLLRELGRYDEGSVRALRSAIRCTARSHVRVYEHLREVPCHYVELEFDAGERVLRPAFRMFISGQTSNTAVGPIHSSTDCQPVWDIANEWLRTCRDSHGYCCTTYLDKMLPTRLIQVGGNNSELRLVLSSSLSADAEYATLSHCWGTKPFLKLTQANLHTLLRGIQYESLSKTFQDAVVAARNLGLSYLWIDSLCIVQEDWEDWQHEAVKMSHIYSNSSLNLAASDSPDGHTGCFFEDRPDVPNVWKVSFPPTGTTPKTKMSSFADDEDIPDKVYLWNCITPGTRRVIEESLLASRAWTLQERLLPPRTLYFGREQIAWECRTCTAYEGLPDMFDEGIMGLSPENFVWTLEEDEPLSHTYNVQLWSDIVEDYSKRKLTFDKDRLVAISGLARILASVYGTEYVAGMWVKDLIRLLIWHKDVSEPLSSRDSQAAYRAPSWSWASVGGGVKFPKGYARPLDGDRAAIDAIHASRLYPASVLEAVTAYPEDQFGEVTSGYIRIRVQTLFRVTVDTAKWLHHQQFPVDIRGLGVMKEFTAYPDFDLESIGGKSLLIPVAEGLRSYPYDYPELRGLFLERVEDGVYRRKGAWRIGGQYSQQGFEEITKVTRACCAKGKERLALRSELGLDDEEFASLWDGEVYIVKII</sequence>
<dbReference type="EMBL" id="ML976696">
    <property type="protein sequence ID" value="KAF1970944.1"/>
    <property type="molecule type" value="Genomic_DNA"/>
</dbReference>
<dbReference type="PANTHER" id="PTHR33112">
    <property type="entry name" value="DOMAIN PROTEIN, PUTATIVE-RELATED"/>
    <property type="match status" value="1"/>
</dbReference>
<reference evidence="3" key="1">
    <citation type="journal article" date="2020" name="Stud. Mycol.">
        <title>101 Dothideomycetes genomes: a test case for predicting lifestyles and emergence of pathogens.</title>
        <authorList>
            <person name="Haridas S."/>
            <person name="Albert R."/>
            <person name="Binder M."/>
            <person name="Bloem J."/>
            <person name="Labutti K."/>
            <person name="Salamov A."/>
            <person name="Andreopoulos B."/>
            <person name="Baker S."/>
            <person name="Barry K."/>
            <person name="Bills G."/>
            <person name="Bluhm B."/>
            <person name="Cannon C."/>
            <person name="Castanera R."/>
            <person name="Culley D."/>
            <person name="Daum C."/>
            <person name="Ezra D."/>
            <person name="Gonzalez J."/>
            <person name="Henrissat B."/>
            <person name="Kuo A."/>
            <person name="Liang C."/>
            <person name="Lipzen A."/>
            <person name="Lutzoni F."/>
            <person name="Magnuson J."/>
            <person name="Mondo S."/>
            <person name="Nolan M."/>
            <person name="Ohm R."/>
            <person name="Pangilinan J."/>
            <person name="Park H.-J."/>
            <person name="Ramirez L."/>
            <person name="Alfaro M."/>
            <person name="Sun H."/>
            <person name="Tritt A."/>
            <person name="Yoshinaga Y."/>
            <person name="Zwiers L.-H."/>
            <person name="Turgeon B."/>
            <person name="Goodwin S."/>
            <person name="Spatafora J."/>
            <person name="Crous P."/>
            <person name="Grigoriev I."/>
        </authorList>
    </citation>
    <scope>NUCLEOTIDE SEQUENCE</scope>
    <source>
        <strain evidence="3">CBS 107.79</strain>
    </source>
</reference>
<dbReference type="OrthoDB" id="3486565at2759"/>
<dbReference type="PANTHER" id="PTHR33112:SF16">
    <property type="entry name" value="HETEROKARYON INCOMPATIBILITY DOMAIN-CONTAINING PROTEIN"/>
    <property type="match status" value="1"/>
</dbReference>
<dbReference type="AlphaFoldDB" id="A0A6A5V1P8"/>
<dbReference type="InterPro" id="IPR010730">
    <property type="entry name" value="HET"/>
</dbReference>
<feature type="domain" description="Heterokaryon incompatibility" evidence="2">
    <location>
        <begin position="263"/>
        <end position="427"/>
    </location>
</feature>
<evidence type="ECO:0000313" key="3">
    <source>
        <dbReference type="EMBL" id="KAF1970944.1"/>
    </source>
</evidence>
<accession>A0A6A5V1P8</accession>
<dbReference type="Pfam" id="PF06985">
    <property type="entry name" value="HET"/>
    <property type="match status" value="1"/>
</dbReference>
<feature type="compositionally biased region" description="Basic and acidic residues" evidence="1">
    <location>
        <begin position="41"/>
        <end position="51"/>
    </location>
</feature>
<evidence type="ECO:0000313" key="4">
    <source>
        <dbReference type="Proteomes" id="UP000800036"/>
    </source>
</evidence>
<evidence type="ECO:0000256" key="1">
    <source>
        <dbReference type="SAM" id="MobiDB-lite"/>
    </source>
</evidence>
<dbReference type="Proteomes" id="UP000800036">
    <property type="component" value="Unassembled WGS sequence"/>
</dbReference>
<gene>
    <name evidence="3" type="ORF">BU23DRAFT_600514</name>
</gene>
<feature type="region of interest" description="Disordered" evidence="1">
    <location>
        <begin position="1"/>
        <end position="65"/>
    </location>
</feature>
<organism evidence="3 4">
    <name type="scientific">Bimuria novae-zelandiae CBS 107.79</name>
    <dbReference type="NCBI Taxonomy" id="1447943"/>
    <lineage>
        <taxon>Eukaryota</taxon>
        <taxon>Fungi</taxon>
        <taxon>Dikarya</taxon>
        <taxon>Ascomycota</taxon>
        <taxon>Pezizomycotina</taxon>
        <taxon>Dothideomycetes</taxon>
        <taxon>Pleosporomycetidae</taxon>
        <taxon>Pleosporales</taxon>
        <taxon>Massarineae</taxon>
        <taxon>Didymosphaeriaceae</taxon>
        <taxon>Bimuria</taxon>
    </lineage>
</organism>
<proteinExistence type="predicted"/>
<protein>
    <submittedName>
        <fullName evidence="3">HET-domain-containing protein</fullName>
    </submittedName>
</protein>
<evidence type="ECO:0000259" key="2">
    <source>
        <dbReference type="Pfam" id="PF06985"/>
    </source>
</evidence>